<gene>
    <name evidence="1" type="ORF">CHRIB12_LOCUS23589</name>
</gene>
<dbReference type="EMBL" id="CAGKOT010000093">
    <property type="protein sequence ID" value="CAB5394916.1"/>
    <property type="molecule type" value="Genomic_DNA"/>
</dbReference>
<dbReference type="AlphaFoldDB" id="A0A915ZXX4"/>
<protein>
    <recommendedName>
        <fullName evidence="3">Dehydrogenase/reductase SDR family member 12</fullName>
    </recommendedName>
</protein>
<dbReference type="InterPro" id="IPR002347">
    <property type="entry name" value="SDR_fam"/>
</dbReference>
<proteinExistence type="predicted"/>
<dbReference type="OrthoDB" id="191139at2759"/>
<dbReference type="VEuPathDB" id="FungiDB:RhiirFUN_014036"/>
<dbReference type="InterPro" id="IPR052992">
    <property type="entry name" value="SDR_member_12"/>
</dbReference>
<dbReference type="PANTHER" id="PTHR44656">
    <property type="entry name" value="DEHYDROGENASE/REDUCTASE SDR FAMILY MEMBER 12"/>
    <property type="match status" value="1"/>
</dbReference>
<dbReference type="Proteomes" id="UP000684084">
    <property type="component" value="Unassembled WGS sequence"/>
</dbReference>
<dbReference type="PANTHER" id="PTHR44656:SF7">
    <property type="entry name" value="DEHYDROGENASE_REDUCTASE SDR FAMILY MEMBER 12"/>
    <property type="match status" value="1"/>
</dbReference>
<evidence type="ECO:0000313" key="1">
    <source>
        <dbReference type="EMBL" id="CAB5394916.1"/>
    </source>
</evidence>
<sequence>MGSLYRYSAWAFFGFKDYTKRGYEKNSKNFNNEALNVDLTGKIAIVTGANSGLGKYVATELFRRGATVHMLCRDETRGEQARQDILSQVKTSFTAENKEVDEKYCHILINNAGVMNNERTLTNYGVETNFAINTLGTHFLTKQMVPILQKSGPGSRTVVISSGGMYLNKLDTSDLQFERMKPFRGTMAYAQNKRQQVELNEYWAKTYSESTTGIKFLSMHPGWSDTPGLNKYMETFYKTTKSYLRTTGQGADTILWAAFSKEVDDIPTGSFLFDRKVVPIHLPLAKTKSTEDDIKKLVDILDKLSEEVLVKDYSS</sequence>
<evidence type="ECO:0008006" key="3">
    <source>
        <dbReference type="Google" id="ProtNLM"/>
    </source>
</evidence>
<comment type="caution">
    <text evidence="1">The sequence shown here is derived from an EMBL/GenBank/DDBJ whole genome shotgun (WGS) entry which is preliminary data.</text>
</comment>
<name>A0A915ZXX4_9GLOM</name>
<accession>A0A915ZXX4</accession>
<reference evidence="1" key="1">
    <citation type="submission" date="2020-05" db="EMBL/GenBank/DDBJ databases">
        <authorList>
            <person name="Rincon C."/>
            <person name="Sanders R I."/>
            <person name="Robbins C."/>
            <person name="Chaturvedi A."/>
        </authorList>
    </citation>
    <scope>NUCLEOTIDE SEQUENCE</scope>
    <source>
        <strain evidence="1">CHB12</strain>
    </source>
</reference>
<dbReference type="Pfam" id="PF00106">
    <property type="entry name" value="adh_short"/>
    <property type="match status" value="1"/>
</dbReference>
<organism evidence="1 2">
    <name type="scientific">Rhizophagus irregularis</name>
    <dbReference type="NCBI Taxonomy" id="588596"/>
    <lineage>
        <taxon>Eukaryota</taxon>
        <taxon>Fungi</taxon>
        <taxon>Fungi incertae sedis</taxon>
        <taxon>Mucoromycota</taxon>
        <taxon>Glomeromycotina</taxon>
        <taxon>Glomeromycetes</taxon>
        <taxon>Glomerales</taxon>
        <taxon>Glomeraceae</taxon>
        <taxon>Rhizophagus</taxon>
    </lineage>
</organism>
<evidence type="ECO:0000313" key="2">
    <source>
        <dbReference type="Proteomes" id="UP000684084"/>
    </source>
</evidence>